<reference evidence="2" key="1">
    <citation type="submission" date="2021-06" db="EMBL/GenBank/DDBJ databases">
        <authorList>
            <person name="Arsene-Ploetze F."/>
        </authorList>
    </citation>
    <scope>NUCLEOTIDE SEQUENCE</scope>
    <source>
        <strain evidence="2">SBRY1</strain>
    </source>
</reference>
<feature type="compositionally biased region" description="Basic and acidic residues" evidence="1">
    <location>
        <begin position="181"/>
        <end position="207"/>
    </location>
</feature>
<feature type="region of interest" description="Disordered" evidence="1">
    <location>
        <begin position="1"/>
        <end position="47"/>
    </location>
</feature>
<dbReference type="EMBL" id="CAJVAX010000001">
    <property type="protein sequence ID" value="CAG7606802.1"/>
    <property type="molecule type" value="Genomic_DNA"/>
</dbReference>
<comment type="caution">
    <text evidence="2">The sequence shown here is derived from an EMBL/GenBank/DDBJ whole genome shotgun (WGS) entry which is preliminary data.</text>
</comment>
<dbReference type="Proteomes" id="UP001153328">
    <property type="component" value="Unassembled WGS sequence"/>
</dbReference>
<evidence type="ECO:0000313" key="2">
    <source>
        <dbReference type="EMBL" id="CAG7606802.1"/>
    </source>
</evidence>
<feature type="region of interest" description="Disordered" evidence="1">
    <location>
        <begin position="178"/>
        <end position="299"/>
    </location>
</feature>
<proteinExistence type="predicted"/>
<dbReference type="AlphaFoldDB" id="A0A9W4E2S6"/>
<protein>
    <submittedName>
        <fullName evidence="2">Uncharacterized protein</fullName>
    </submittedName>
</protein>
<feature type="compositionally biased region" description="Basic and acidic residues" evidence="1">
    <location>
        <begin position="30"/>
        <end position="47"/>
    </location>
</feature>
<sequence>MARRPRDRHPLQRPLLRGLGQCGQLEPGGLEERDRPSHRLRHPVADEHRLLRRRAAALRLRQGADRRPHSVPARPEPVAADRERPGLPLRRQLAGREPGLAVEEDGRVGPAAAADPLPRAHLRGAVHGLQHAGQPVAHGDQQRPAQLPVLARAGHGVVHRRVRAGVPDQPGALLHRQPLRGVERRDLHGRRREDAGTHRLTGGERRPHGVLPAVRRLARRAGPRATGPTAHSRRRQQAQPGMACLHRGRMTPGPRKGTRHRDRHRRPTALHGTRQGRTDPWSTSRPARRTTPKPWSARC</sequence>
<gene>
    <name evidence="2" type="ORF">SBRY_10972</name>
</gene>
<evidence type="ECO:0000256" key="1">
    <source>
        <dbReference type="SAM" id="MobiDB-lite"/>
    </source>
</evidence>
<feature type="region of interest" description="Disordered" evidence="1">
    <location>
        <begin position="59"/>
        <end position="85"/>
    </location>
</feature>
<evidence type="ECO:0000313" key="3">
    <source>
        <dbReference type="Proteomes" id="UP001153328"/>
    </source>
</evidence>
<keyword evidence="3" id="KW-1185">Reference proteome</keyword>
<name>A0A9W4E2S6_9ACTN</name>
<feature type="compositionally biased region" description="Basic residues" evidence="1">
    <location>
        <begin position="256"/>
        <end position="268"/>
    </location>
</feature>
<organism evidence="2 3">
    <name type="scientific">Actinacidiphila bryophytorum</name>
    <dbReference type="NCBI Taxonomy" id="1436133"/>
    <lineage>
        <taxon>Bacteria</taxon>
        <taxon>Bacillati</taxon>
        <taxon>Actinomycetota</taxon>
        <taxon>Actinomycetes</taxon>
        <taxon>Kitasatosporales</taxon>
        <taxon>Streptomycetaceae</taxon>
        <taxon>Actinacidiphila</taxon>
    </lineage>
</organism>
<accession>A0A9W4E2S6</accession>